<evidence type="ECO:0000256" key="2">
    <source>
        <dbReference type="ARBA" id="ARBA00004496"/>
    </source>
</evidence>
<dbReference type="PROSITE" id="PS51186">
    <property type="entry name" value="GNAT"/>
    <property type="match status" value="1"/>
</dbReference>
<feature type="compositionally biased region" description="Basic and acidic residues" evidence="12">
    <location>
        <begin position="44"/>
        <end position="53"/>
    </location>
</feature>
<evidence type="ECO:0000313" key="15">
    <source>
        <dbReference type="Proteomes" id="UP000245956"/>
    </source>
</evidence>
<feature type="compositionally biased region" description="Polar residues" evidence="12">
    <location>
        <begin position="1"/>
        <end position="11"/>
    </location>
</feature>
<dbReference type="GO" id="GO:0010485">
    <property type="term" value="F:histone H4 acetyltransferase activity"/>
    <property type="evidence" value="ECO:0007669"/>
    <property type="project" value="InterPro"/>
</dbReference>
<sequence>MDFGDATTSETVQRKAQHNDRPHTHDELLITDAGAARTAPRSSTDGRRARGQDDGLDAVTVRRHGGLACTGREDGRRRRIDAADEGDEGAQLGEEALRALQGTSCAIASLCLRCAKQRSLGGQWCGGQAKCADEDGGNCRLFDERPASDTTDTCTSSARRTRGTSSARAEGIAHIFSPLSLLPWSSDERRSVRPWWCAARGFWDKDGERTPVAHRPDYMEAGDAGGTAGGFRLALETAAGPFACAPSARMYNYRHLDIISQGCYYLGATFLHAPDIPLHALPLRLARRQQVAPSVRMRKGSEGEGKGRKGTHNVGDVAVPLKLVADVAARLGAGPGVGDVPRAAQDGAVEGEDAGALEELLSGGGVGCEGEGNKGLSTHESVMHRGRSVVVGKSMADTSPAERPEARDRPATRVPTRRKPRDGIATANGKSNEEFLEEFIHPSSDRWPTWRHPKTGAEYTLGLLQPRDMTDEELDACFDLVEKTSGDDYRSSSVGWHPAAKKKEMRLPDLRYILVKDSIGQIRGFTSMMPTYENGEPVVYCYEIHLEDELQGTGLGKQLMGHLIAAAEGIPSVDKAMLTCFASNARARAFYEGLGFGLDESSPRERRLRGGKVVVPDYVILSRGTAWARASARTRTRRGGPGDDADDVGEGEDGVAGR</sequence>
<dbReference type="PANTHER" id="PTHR20531:SF1">
    <property type="entry name" value="N-ALPHA-ACETYLTRANSFERASE 40"/>
    <property type="match status" value="1"/>
</dbReference>
<evidence type="ECO:0000313" key="14">
    <source>
        <dbReference type="EMBL" id="PWI73369.1"/>
    </source>
</evidence>
<evidence type="ECO:0000256" key="10">
    <source>
        <dbReference type="ARBA" id="ARBA00047821"/>
    </source>
</evidence>
<feature type="compositionally biased region" description="Basic and acidic residues" evidence="12">
    <location>
        <begin position="400"/>
        <end position="411"/>
    </location>
</feature>
<feature type="compositionally biased region" description="Basic and acidic residues" evidence="12">
    <location>
        <begin position="17"/>
        <end position="28"/>
    </location>
</feature>
<accession>A0A2U3EFS7</accession>
<dbReference type="PANTHER" id="PTHR20531">
    <property type="entry name" value="N-ALPHA-ACETYLTRANSFERASE 40"/>
    <property type="match status" value="1"/>
</dbReference>
<comment type="subcellular location">
    <subcellularLocation>
        <location evidence="2">Cytoplasm</location>
    </subcellularLocation>
    <subcellularLocation>
        <location evidence="1">Nucleus</location>
    </subcellularLocation>
</comment>
<feature type="region of interest" description="Disordered" evidence="12">
    <location>
        <begin position="631"/>
        <end position="658"/>
    </location>
</feature>
<evidence type="ECO:0000256" key="8">
    <source>
        <dbReference type="ARBA" id="ARBA00023242"/>
    </source>
</evidence>
<feature type="domain" description="N-acetyltransferase" evidence="13">
    <location>
        <begin position="464"/>
        <end position="620"/>
    </location>
</feature>
<protein>
    <recommendedName>
        <fullName evidence="5">N-alpha-acetyltransferase 40</fullName>
        <ecNumber evidence="4">2.3.1.257</ecNumber>
    </recommendedName>
</protein>
<evidence type="ECO:0000259" key="13">
    <source>
        <dbReference type="PROSITE" id="PS51186"/>
    </source>
</evidence>
<dbReference type="AlphaFoldDB" id="A0A2U3EFS7"/>
<evidence type="ECO:0000256" key="11">
    <source>
        <dbReference type="ARBA" id="ARBA00049524"/>
    </source>
</evidence>
<dbReference type="EC" id="2.3.1.257" evidence="4"/>
<dbReference type="GO" id="GO:1990189">
    <property type="term" value="F:protein N-terminal-serine acetyltransferase activity"/>
    <property type="evidence" value="ECO:0007669"/>
    <property type="project" value="UniProtKB-EC"/>
</dbReference>
<gene>
    <name evidence="14" type="ORF">PCL_10384</name>
</gene>
<dbReference type="InterPro" id="IPR000182">
    <property type="entry name" value="GNAT_dom"/>
</dbReference>
<evidence type="ECO:0000256" key="3">
    <source>
        <dbReference type="ARBA" id="ARBA00008870"/>
    </source>
</evidence>
<keyword evidence="9" id="KW-0012">Acyltransferase</keyword>
<organism evidence="14 15">
    <name type="scientific">Purpureocillium lilacinum</name>
    <name type="common">Paecilomyces lilacinus</name>
    <dbReference type="NCBI Taxonomy" id="33203"/>
    <lineage>
        <taxon>Eukaryota</taxon>
        <taxon>Fungi</taxon>
        <taxon>Dikarya</taxon>
        <taxon>Ascomycota</taxon>
        <taxon>Pezizomycotina</taxon>
        <taxon>Sordariomycetes</taxon>
        <taxon>Hypocreomycetidae</taxon>
        <taxon>Hypocreales</taxon>
        <taxon>Ophiocordycipitaceae</taxon>
        <taxon>Purpureocillium</taxon>
    </lineage>
</organism>
<name>A0A2U3EFS7_PURLI</name>
<comment type="catalytic activity">
    <reaction evidence="11">
        <text>N-terminal L-seryl-[histone H4] + acetyl-CoA = N-terminal N(alpha)-acetyl-L-seryl-[histone H4] + CoA + H(+)</text>
        <dbReference type="Rhea" id="RHEA:50596"/>
        <dbReference type="Rhea" id="RHEA-COMP:12740"/>
        <dbReference type="Rhea" id="RHEA-COMP:12743"/>
        <dbReference type="ChEBI" id="CHEBI:15378"/>
        <dbReference type="ChEBI" id="CHEBI:57287"/>
        <dbReference type="ChEBI" id="CHEBI:57288"/>
        <dbReference type="ChEBI" id="CHEBI:64738"/>
        <dbReference type="ChEBI" id="CHEBI:83690"/>
        <dbReference type="EC" id="2.3.1.257"/>
    </reaction>
</comment>
<keyword evidence="7" id="KW-0808">Transferase</keyword>
<feature type="region of interest" description="Disordered" evidence="12">
    <location>
        <begin position="361"/>
        <end position="434"/>
    </location>
</feature>
<keyword evidence="8" id="KW-0539">Nucleus</keyword>
<dbReference type="SUPFAM" id="SSF55729">
    <property type="entry name" value="Acyl-CoA N-acyltransferases (Nat)"/>
    <property type="match status" value="1"/>
</dbReference>
<feature type="compositionally biased region" description="Acidic residues" evidence="12">
    <location>
        <begin position="643"/>
        <end position="658"/>
    </location>
</feature>
<evidence type="ECO:0000256" key="5">
    <source>
        <dbReference type="ARBA" id="ARBA00015043"/>
    </source>
</evidence>
<feature type="region of interest" description="Disordered" evidence="12">
    <location>
        <begin position="1"/>
        <end position="57"/>
    </location>
</feature>
<proteinExistence type="inferred from homology"/>
<reference evidence="14 15" key="1">
    <citation type="journal article" date="2016" name="Front. Microbiol.">
        <title>Genome and transcriptome sequences reveal the specific parasitism of the nematophagous Purpureocillium lilacinum 36-1.</title>
        <authorList>
            <person name="Xie J."/>
            <person name="Li S."/>
            <person name="Mo C."/>
            <person name="Xiao X."/>
            <person name="Peng D."/>
            <person name="Wang G."/>
            <person name="Xiao Y."/>
        </authorList>
    </citation>
    <scope>NUCLEOTIDE SEQUENCE [LARGE SCALE GENOMIC DNA]</scope>
    <source>
        <strain evidence="14 15">36-1</strain>
    </source>
</reference>
<dbReference type="GO" id="GO:0005634">
    <property type="term" value="C:nucleus"/>
    <property type="evidence" value="ECO:0007669"/>
    <property type="project" value="UniProtKB-SubCell"/>
</dbReference>
<dbReference type="Proteomes" id="UP000245956">
    <property type="component" value="Unassembled WGS sequence"/>
</dbReference>
<dbReference type="GO" id="GO:0005737">
    <property type="term" value="C:cytoplasm"/>
    <property type="evidence" value="ECO:0007669"/>
    <property type="project" value="UniProtKB-SubCell"/>
</dbReference>
<comment type="catalytic activity">
    <reaction evidence="10">
        <text>N-terminal L-seryl-[histone H2A] + acetyl-CoA = N-terminal N(alpha)-acetyl-L-seryl-[histone H2A] + CoA + H(+)</text>
        <dbReference type="Rhea" id="RHEA:50600"/>
        <dbReference type="Rhea" id="RHEA-COMP:12742"/>
        <dbReference type="Rhea" id="RHEA-COMP:12744"/>
        <dbReference type="ChEBI" id="CHEBI:15378"/>
        <dbReference type="ChEBI" id="CHEBI:57287"/>
        <dbReference type="ChEBI" id="CHEBI:57288"/>
        <dbReference type="ChEBI" id="CHEBI:64738"/>
        <dbReference type="ChEBI" id="CHEBI:83690"/>
        <dbReference type="EC" id="2.3.1.257"/>
    </reaction>
</comment>
<evidence type="ECO:0000256" key="4">
    <source>
        <dbReference type="ARBA" id="ARBA00012950"/>
    </source>
</evidence>
<evidence type="ECO:0000256" key="6">
    <source>
        <dbReference type="ARBA" id="ARBA00022490"/>
    </source>
</evidence>
<dbReference type="InterPro" id="IPR039949">
    <property type="entry name" value="NAA40"/>
</dbReference>
<evidence type="ECO:0000256" key="12">
    <source>
        <dbReference type="SAM" id="MobiDB-lite"/>
    </source>
</evidence>
<dbReference type="GO" id="GO:0043998">
    <property type="term" value="F:histone H2A acetyltransferase activity"/>
    <property type="evidence" value="ECO:0007669"/>
    <property type="project" value="InterPro"/>
</dbReference>
<dbReference type="EMBL" id="LCWV01000005">
    <property type="protein sequence ID" value="PWI73369.1"/>
    <property type="molecule type" value="Genomic_DNA"/>
</dbReference>
<feature type="region of interest" description="Disordered" evidence="12">
    <location>
        <begin position="292"/>
        <end position="313"/>
    </location>
</feature>
<dbReference type="Gene3D" id="3.40.630.30">
    <property type="match status" value="1"/>
</dbReference>
<keyword evidence="6" id="KW-0963">Cytoplasm</keyword>
<dbReference type="InterPro" id="IPR016181">
    <property type="entry name" value="Acyl_CoA_acyltransferase"/>
</dbReference>
<evidence type="ECO:0000256" key="1">
    <source>
        <dbReference type="ARBA" id="ARBA00004123"/>
    </source>
</evidence>
<dbReference type="Pfam" id="PF00583">
    <property type="entry name" value="Acetyltransf_1"/>
    <property type="match status" value="1"/>
</dbReference>
<evidence type="ECO:0000256" key="7">
    <source>
        <dbReference type="ARBA" id="ARBA00022679"/>
    </source>
</evidence>
<comment type="caution">
    <text evidence="14">The sequence shown here is derived from an EMBL/GenBank/DDBJ whole genome shotgun (WGS) entry which is preliminary data.</text>
</comment>
<evidence type="ECO:0000256" key="9">
    <source>
        <dbReference type="ARBA" id="ARBA00023315"/>
    </source>
</evidence>
<comment type="similarity">
    <text evidence="3">Belongs to the acetyltransferase family. NAA40 subfamily.</text>
</comment>